<reference evidence="1" key="1">
    <citation type="journal article" date="2014" name="Int. J. Syst. Evol. Microbiol.">
        <title>Complete genome sequence of Corynebacterium casei LMG S-19264T (=DSM 44701T), isolated from a smear-ripened cheese.</title>
        <authorList>
            <consortium name="US DOE Joint Genome Institute (JGI-PGF)"/>
            <person name="Walter F."/>
            <person name="Albersmeier A."/>
            <person name="Kalinowski J."/>
            <person name="Ruckert C."/>
        </authorList>
    </citation>
    <scope>NUCLEOTIDE SEQUENCE</scope>
    <source>
        <strain evidence="1">JCM 31311</strain>
    </source>
</reference>
<keyword evidence="2" id="KW-1185">Reference proteome</keyword>
<comment type="caution">
    <text evidence="1">The sequence shown here is derived from an EMBL/GenBank/DDBJ whole genome shotgun (WGS) entry which is preliminary data.</text>
</comment>
<dbReference type="AlphaFoldDB" id="A0A918F8Q7"/>
<accession>A0A918F8Q7</accession>
<name>A0A918F8Q7_9DEIO</name>
<organism evidence="1 2">
    <name type="scientific">Deinococcus ruber</name>
    <dbReference type="NCBI Taxonomy" id="1848197"/>
    <lineage>
        <taxon>Bacteria</taxon>
        <taxon>Thermotogati</taxon>
        <taxon>Deinococcota</taxon>
        <taxon>Deinococci</taxon>
        <taxon>Deinococcales</taxon>
        <taxon>Deinococcaceae</taxon>
        <taxon>Deinococcus</taxon>
    </lineage>
</organism>
<protein>
    <submittedName>
        <fullName evidence="1">Uncharacterized protein</fullName>
    </submittedName>
</protein>
<dbReference type="EMBL" id="BMQL01000023">
    <property type="protein sequence ID" value="GGR19710.1"/>
    <property type="molecule type" value="Genomic_DNA"/>
</dbReference>
<proteinExistence type="predicted"/>
<reference evidence="1" key="2">
    <citation type="submission" date="2020-09" db="EMBL/GenBank/DDBJ databases">
        <authorList>
            <person name="Sun Q."/>
            <person name="Ohkuma M."/>
        </authorList>
    </citation>
    <scope>NUCLEOTIDE SEQUENCE</scope>
    <source>
        <strain evidence="1">JCM 31311</strain>
    </source>
</reference>
<evidence type="ECO:0000313" key="1">
    <source>
        <dbReference type="EMBL" id="GGR19710.1"/>
    </source>
</evidence>
<dbReference type="Proteomes" id="UP000603865">
    <property type="component" value="Unassembled WGS sequence"/>
</dbReference>
<sequence>MGGGGDLRGRVLGNHVEIRLREGERRLNVQVPLPPSWNGEELRDGNAGYQAHSLSVEGCARRYRRFLSGASGQVNVVLEEGTWGIAPDLKRADVDVGRLVERDAKYILVKV</sequence>
<gene>
    <name evidence="1" type="ORF">GCM10008957_35270</name>
</gene>
<evidence type="ECO:0000313" key="2">
    <source>
        <dbReference type="Proteomes" id="UP000603865"/>
    </source>
</evidence>